<evidence type="ECO:0000256" key="3">
    <source>
        <dbReference type="PROSITE-ProRule" id="PRU00089"/>
    </source>
</evidence>
<comment type="caution">
    <text evidence="6">The sequence shown here is derived from an EMBL/GenBank/DDBJ whole genome shotgun (WGS) entry which is preliminary data.</text>
</comment>
<feature type="non-terminal residue" evidence="6">
    <location>
        <position position="147"/>
    </location>
</feature>
<reference evidence="6" key="1">
    <citation type="submission" date="2022-08" db="EMBL/GenBank/DDBJ databases">
        <title>Genome sequencing of akame (Lates japonicus).</title>
        <authorList>
            <person name="Hashiguchi Y."/>
            <person name="Takahashi H."/>
        </authorList>
    </citation>
    <scope>NUCLEOTIDE SEQUENCE</scope>
    <source>
        <strain evidence="6">Kochi</strain>
    </source>
</reference>
<feature type="compositionally biased region" description="Low complexity" evidence="4">
    <location>
        <begin position="107"/>
        <end position="122"/>
    </location>
</feature>
<dbReference type="EMBL" id="BRZM01000173">
    <property type="protein sequence ID" value="GLD69130.1"/>
    <property type="molecule type" value="Genomic_DNA"/>
</dbReference>
<feature type="region of interest" description="Disordered" evidence="4">
    <location>
        <begin position="53"/>
        <end position="94"/>
    </location>
</feature>
<accession>A0AAD3NAZ6</accession>
<proteinExistence type="predicted"/>
<feature type="region of interest" description="Disordered" evidence="4">
    <location>
        <begin position="107"/>
        <end position="147"/>
    </location>
</feature>
<feature type="non-terminal residue" evidence="6">
    <location>
        <position position="1"/>
    </location>
</feature>
<keyword evidence="7" id="KW-1185">Reference proteome</keyword>
<dbReference type="Proteomes" id="UP001279410">
    <property type="component" value="Unassembled WGS sequence"/>
</dbReference>
<dbReference type="InterPro" id="IPR047208">
    <property type="entry name" value="FOXG1"/>
</dbReference>
<evidence type="ECO:0000256" key="2">
    <source>
        <dbReference type="ARBA" id="ARBA00034868"/>
    </source>
</evidence>
<sequence length="147" mass="16385">AEPGEAAHLNGIYEFIMKRTSYYRENKQGWQNSISTTSARNKVLRQGAALRRPGETAGCWTQQRRRLHRRHHRKARRSTTALGTTRGASLGLTRDHPISYSTMLTQNMSSNHSSFPSSNGLSMDRLVGGDLPTRRAPPDGGGWRPGL</sequence>
<feature type="DNA-binding region" description="Fork-head" evidence="3">
    <location>
        <begin position="1"/>
        <end position="77"/>
    </location>
</feature>
<keyword evidence="1 3" id="KW-0238">DNA-binding</keyword>
<keyword evidence="3" id="KW-0539">Nucleus</keyword>
<evidence type="ECO:0000313" key="6">
    <source>
        <dbReference type="EMBL" id="GLD69130.1"/>
    </source>
</evidence>
<feature type="compositionally biased region" description="Polar residues" evidence="4">
    <location>
        <begin position="78"/>
        <end position="87"/>
    </location>
</feature>
<feature type="compositionally biased region" description="Basic residues" evidence="4">
    <location>
        <begin position="63"/>
        <end position="77"/>
    </location>
</feature>
<dbReference type="SUPFAM" id="SSF46785">
    <property type="entry name" value="Winged helix' DNA-binding domain"/>
    <property type="match status" value="1"/>
</dbReference>
<evidence type="ECO:0000259" key="5">
    <source>
        <dbReference type="PROSITE" id="PS50039"/>
    </source>
</evidence>
<dbReference type="InterPro" id="IPR036388">
    <property type="entry name" value="WH-like_DNA-bd_sf"/>
</dbReference>
<evidence type="ECO:0000256" key="1">
    <source>
        <dbReference type="ARBA" id="ARBA00023125"/>
    </source>
</evidence>
<comment type="subcellular location">
    <subcellularLocation>
        <location evidence="3">Nucleus</location>
    </subcellularLocation>
</comment>
<evidence type="ECO:0000313" key="7">
    <source>
        <dbReference type="Proteomes" id="UP001279410"/>
    </source>
</evidence>
<protein>
    <recommendedName>
        <fullName evidence="2">Forkhead box protein G1</fullName>
    </recommendedName>
</protein>
<dbReference type="GO" id="GO:0005634">
    <property type="term" value="C:nucleus"/>
    <property type="evidence" value="ECO:0007669"/>
    <property type="project" value="UniProtKB-SubCell"/>
</dbReference>
<gene>
    <name evidence="6" type="ORF">AKAME5_002044300</name>
</gene>
<feature type="domain" description="Fork-head" evidence="5">
    <location>
        <begin position="1"/>
        <end position="77"/>
    </location>
</feature>
<dbReference type="GO" id="GO:0003700">
    <property type="term" value="F:DNA-binding transcription factor activity"/>
    <property type="evidence" value="ECO:0007669"/>
    <property type="project" value="InterPro"/>
</dbReference>
<dbReference type="Pfam" id="PF00250">
    <property type="entry name" value="Forkhead"/>
    <property type="match status" value="1"/>
</dbReference>
<dbReference type="PROSITE" id="PS50039">
    <property type="entry name" value="FORK_HEAD_3"/>
    <property type="match status" value="1"/>
</dbReference>
<dbReference type="Gene3D" id="1.10.10.10">
    <property type="entry name" value="Winged helix-like DNA-binding domain superfamily/Winged helix DNA-binding domain"/>
    <property type="match status" value="1"/>
</dbReference>
<organism evidence="6 7">
    <name type="scientific">Lates japonicus</name>
    <name type="common">Japanese lates</name>
    <dbReference type="NCBI Taxonomy" id="270547"/>
    <lineage>
        <taxon>Eukaryota</taxon>
        <taxon>Metazoa</taxon>
        <taxon>Chordata</taxon>
        <taxon>Craniata</taxon>
        <taxon>Vertebrata</taxon>
        <taxon>Euteleostomi</taxon>
        <taxon>Actinopterygii</taxon>
        <taxon>Neopterygii</taxon>
        <taxon>Teleostei</taxon>
        <taxon>Neoteleostei</taxon>
        <taxon>Acanthomorphata</taxon>
        <taxon>Carangaria</taxon>
        <taxon>Carangaria incertae sedis</taxon>
        <taxon>Centropomidae</taxon>
        <taxon>Lates</taxon>
    </lineage>
</organism>
<name>A0AAD3NAZ6_LATJO</name>
<dbReference type="PANTHER" id="PTHR46617">
    <property type="entry name" value="FORKHEAD BOX PROTEIN G1"/>
    <property type="match status" value="1"/>
</dbReference>
<dbReference type="PANTHER" id="PTHR46617:SF3">
    <property type="entry name" value="FORKHEAD BOX PROTEIN G1"/>
    <property type="match status" value="1"/>
</dbReference>
<dbReference type="SMART" id="SM00339">
    <property type="entry name" value="FH"/>
    <property type="match status" value="1"/>
</dbReference>
<evidence type="ECO:0000256" key="4">
    <source>
        <dbReference type="SAM" id="MobiDB-lite"/>
    </source>
</evidence>
<dbReference type="AlphaFoldDB" id="A0AAD3NAZ6"/>
<dbReference type="InterPro" id="IPR001766">
    <property type="entry name" value="Fork_head_dom"/>
</dbReference>
<dbReference type="GO" id="GO:1990837">
    <property type="term" value="F:sequence-specific double-stranded DNA binding"/>
    <property type="evidence" value="ECO:0007669"/>
    <property type="project" value="TreeGrafter"/>
</dbReference>
<dbReference type="InterPro" id="IPR036390">
    <property type="entry name" value="WH_DNA-bd_sf"/>
</dbReference>
<dbReference type="GO" id="GO:0006357">
    <property type="term" value="P:regulation of transcription by RNA polymerase II"/>
    <property type="evidence" value="ECO:0007669"/>
    <property type="project" value="TreeGrafter"/>
</dbReference>